<protein>
    <submittedName>
        <fullName evidence="1">Uncharacterized protein</fullName>
    </submittedName>
</protein>
<reference evidence="1 2" key="1">
    <citation type="journal article" date="2023" name="Hortic Res">
        <title>The complete reference genome for grapevine (Vitis vinifera L.) genetics and breeding.</title>
        <authorList>
            <person name="Shi X."/>
            <person name="Cao S."/>
            <person name="Wang X."/>
            <person name="Huang S."/>
            <person name="Wang Y."/>
            <person name="Liu Z."/>
            <person name="Liu W."/>
            <person name="Leng X."/>
            <person name="Peng Y."/>
            <person name="Wang N."/>
            <person name="Wang Y."/>
            <person name="Ma Z."/>
            <person name="Xu X."/>
            <person name="Zhang F."/>
            <person name="Xue H."/>
            <person name="Zhong H."/>
            <person name="Wang Y."/>
            <person name="Zhang K."/>
            <person name="Velt A."/>
            <person name="Avia K."/>
            <person name="Holtgrawe D."/>
            <person name="Grimplet J."/>
            <person name="Matus J.T."/>
            <person name="Ware D."/>
            <person name="Wu X."/>
            <person name="Wang H."/>
            <person name="Liu C."/>
            <person name="Fang Y."/>
            <person name="Rustenholz C."/>
            <person name="Cheng Z."/>
            <person name="Xiao H."/>
            <person name="Zhou Y."/>
        </authorList>
    </citation>
    <scope>NUCLEOTIDE SEQUENCE [LARGE SCALE GENOMIC DNA]</scope>
    <source>
        <strain evidence="2">cv. Pinot noir / PN40024</strain>
        <tissue evidence="1">Leaf</tissue>
    </source>
</reference>
<dbReference type="Proteomes" id="UP001227230">
    <property type="component" value="Chromosome 12"/>
</dbReference>
<dbReference type="EMBL" id="CP126659">
    <property type="protein sequence ID" value="WJZ99845.1"/>
    <property type="molecule type" value="Genomic_DNA"/>
</dbReference>
<keyword evidence="2" id="KW-1185">Reference proteome</keyword>
<proteinExistence type="predicted"/>
<sequence>MQASLSLEFPLEKVLYGSQSTLGTTTVFFSGKLHTYPQALQLQEHNEDQQLQSLDLKDFGYPRRSRKPFMRTSFECYTGNPKGLATTFIPYAGTLKWQCTNQNIPQLDIQE</sequence>
<organism evidence="1 2">
    <name type="scientific">Vitis vinifera</name>
    <name type="common">Grape</name>
    <dbReference type="NCBI Taxonomy" id="29760"/>
    <lineage>
        <taxon>Eukaryota</taxon>
        <taxon>Viridiplantae</taxon>
        <taxon>Streptophyta</taxon>
        <taxon>Embryophyta</taxon>
        <taxon>Tracheophyta</taxon>
        <taxon>Spermatophyta</taxon>
        <taxon>Magnoliopsida</taxon>
        <taxon>eudicotyledons</taxon>
        <taxon>Gunneridae</taxon>
        <taxon>Pentapetalae</taxon>
        <taxon>rosids</taxon>
        <taxon>Vitales</taxon>
        <taxon>Vitaceae</taxon>
        <taxon>Viteae</taxon>
        <taxon>Vitis</taxon>
    </lineage>
</organism>
<accession>A0ABY9D003</accession>
<evidence type="ECO:0000313" key="2">
    <source>
        <dbReference type="Proteomes" id="UP001227230"/>
    </source>
</evidence>
<evidence type="ECO:0000313" key="1">
    <source>
        <dbReference type="EMBL" id="WJZ99845.1"/>
    </source>
</evidence>
<gene>
    <name evidence="1" type="ORF">VitviT2T_018259</name>
</gene>
<name>A0ABY9D003_VITVI</name>